<dbReference type="EMBL" id="CANTFM010000323">
    <property type="protein sequence ID" value="CAI5718266.1"/>
    <property type="molecule type" value="Genomic_DNA"/>
</dbReference>
<protein>
    <submittedName>
        <fullName evidence="1">Uncharacterized protein</fullName>
    </submittedName>
</protein>
<organism evidence="1 2">
    <name type="scientific">Peronospora destructor</name>
    <dbReference type="NCBI Taxonomy" id="86335"/>
    <lineage>
        <taxon>Eukaryota</taxon>
        <taxon>Sar</taxon>
        <taxon>Stramenopiles</taxon>
        <taxon>Oomycota</taxon>
        <taxon>Peronosporomycetes</taxon>
        <taxon>Peronosporales</taxon>
        <taxon>Peronosporaceae</taxon>
        <taxon>Peronospora</taxon>
    </lineage>
</organism>
<comment type="caution">
    <text evidence="1">The sequence shown here is derived from an EMBL/GenBank/DDBJ whole genome shotgun (WGS) entry which is preliminary data.</text>
</comment>
<accession>A0AAV0TAJ0</accession>
<reference evidence="1" key="1">
    <citation type="submission" date="2022-12" db="EMBL/GenBank/DDBJ databases">
        <authorList>
            <person name="Webb A."/>
        </authorList>
    </citation>
    <scope>NUCLEOTIDE SEQUENCE</scope>
    <source>
        <strain evidence="1">Pd1</strain>
    </source>
</reference>
<evidence type="ECO:0000313" key="1">
    <source>
        <dbReference type="EMBL" id="CAI5718266.1"/>
    </source>
</evidence>
<dbReference type="AlphaFoldDB" id="A0AAV0TAJ0"/>
<keyword evidence="2" id="KW-1185">Reference proteome</keyword>
<proteinExistence type="predicted"/>
<sequence>MFSVKESLPNVTPAQLMAYSDGREKHPIVYAVLVNTHIRPLQKVSDDLFVIDRRTEDNARTSIWARSLRYGRCTYYSVAETLAMKTINLPLAKKLLRDD</sequence>
<name>A0AAV0TAJ0_9STRA</name>
<dbReference type="Proteomes" id="UP001162029">
    <property type="component" value="Unassembled WGS sequence"/>
</dbReference>
<evidence type="ECO:0000313" key="2">
    <source>
        <dbReference type="Proteomes" id="UP001162029"/>
    </source>
</evidence>
<gene>
    <name evidence="1" type="ORF">PDE001_LOCUS1835</name>
</gene>